<evidence type="ECO:0000256" key="1">
    <source>
        <dbReference type="SAM" id="Phobius"/>
    </source>
</evidence>
<feature type="non-terminal residue" evidence="2">
    <location>
        <position position="104"/>
    </location>
</feature>
<proteinExistence type="predicted"/>
<evidence type="ECO:0000313" key="2">
    <source>
        <dbReference type="EMBL" id="HFC03619.1"/>
    </source>
</evidence>
<name>A0A7V2SIT2_9BACT</name>
<reference evidence="2" key="1">
    <citation type="journal article" date="2020" name="mSystems">
        <title>Genome- and Community-Level Interaction Insights into Carbon Utilization and Element Cycling Functions of Hydrothermarchaeota in Hydrothermal Sediment.</title>
        <authorList>
            <person name="Zhou Z."/>
            <person name="Liu Y."/>
            <person name="Xu W."/>
            <person name="Pan J."/>
            <person name="Luo Z.H."/>
            <person name="Li M."/>
        </authorList>
    </citation>
    <scope>NUCLEOTIDE SEQUENCE [LARGE SCALE GENOMIC DNA]</scope>
    <source>
        <strain evidence="2">HyVt-513</strain>
    </source>
</reference>
<dbReference type="EMBL" id="DRNO01000133">
    <property type="protein sequence ID" value="HFC03619.1"/>
    <property type="molecule type" value="Genomic_DNA"/>
</dbReference>
<dbReference type="AlphaFoldDB" id="A0A7V2SIT2"/>
<keyword evidence="1" id="KW-0472">Membrane</keyword>
<organism evidence="2">
    <name type="scientific">Nitratifractor salsuginis</name>
    <dbReference type="NCBI Taxonomy" id="269261"/>
    <lineage>
        <taxon>Bacteria</taxon>
        <taxon>Pseudomonadati</taxon>
        <taxon>Campylobacterota</taxon>
        <taxon>Epsilonproteobacteria</taxon>
        <taxon>Campylobacterales</taxon>
        <taxon>Sulfurovaceae</taxon>
        <taxon>Nitratifractor</taxon>
    </lineage>
</organism>
<sequence>MHHFAPEILLITILSLVVLSDALAARLRIPSVFLLLLGSFAVYTWFRVAVPIDLKEHFDTVILFCIPLIFMGDALHLHFADIRRHAWGIFYLAVVAVALSILAG</sequence>
<protein>
    <submittedName>
        <fullName evidence="2">Peptidase</fullName>
    </submittedName>
</protein>
<comment type="caution">
    <text evidence="2">The sequence shown here is derived from an EMBL/GenBank/DDBJ whole genome shotgun (WGS) entry which is preliminary data.</text>
</comment>
<keyword evidence="1" id="KW-0812">Transmembrane</keyword>
<dbReference type="Proteomes" id="UP000885722">
    <property type="component" value="Unassembled WGS sequence"/>
</dbReference>
<accession>A0A7V2SIT2</accession>
<feature type="transmembrane region" description="Helical" evidence="1">
    <location>
        <begin position="85"/>
        <end position="103"/>
    </location>
</feature>
<feature type="transmembrane region" description="Helical" evidence="1">
    <location>
        <begin position="61"/>
        <end position="79"/>
    </location>
</feature>
<gene>
    <name evidence="2" type="ORF">ENJ74_01985</name>
</gene>
<keyword evidence="1" id="KW-1133">Transmembrane helix</keyword>
<feature type="transmembrane region" description="Helical" evidence="1">
    <location>
        <begin position="34"/>
        <end position="54"/>
    </location>
</feature>